<protein>
    <submittedName>
        <fullName evidence="1">Uncharacterized protein</fullName>
    </submittedName>
</protein>
<accession>A0A1L9N114</accession>
<dbReference type="EMBL" id="KV878204">
    <property type="protein sequence ID" value="OJI82997.1"/>
    <property type="molecule type" value="Genomic_DNA"/>
</dbReference>
<dbReference type="Proteomes" id="UP000184304">
    <property type="component" value="Unassembled WGS sequence"/>
</dbReference>
<proteinExistence type="predicted"/>
<organism evidence="1 2">
    <name type="scientific">Aspergillus tubingensis (strain CBS 134.48)</name>
    <dbReference type="NCBI Taxonomy" id="767770"/>
    <lineage>
        <taxon>Eukaryota</taxon>
        <taxon>Fungi</taxon>
        <taxon>Dikarya</taxon>
        <taxon>Ascomycota</taxon>
        <taxon>Pezizomycotina</taxon>
        <taxon>Eurotiomycetes</taxon>
        <taxon>Eurotiomycetidae</taxon>
        <taxon>Eurotiales</taxon>
        <taxon>Aspergillaceae</taxon>
        <taxon>Aspergillus</taxon>
        <taxon>Aspergillus subgen. Circumdati</taxon>
    </lineage>
</organism>
<dbReference type="AlphaFoldDB" id="A0A1L9N114"/>
<evidence type="ECO:0000313" key="2">
    <source>
        <dbReference type="Proteomes" id="UP000184304"/>
    </source>
</evidence>
<reference evidence="2" key="1">
    <citation type="journal article" date="2017" name="Genome Biol.">
        <title>Comparative genomics reveals high biological diversity and specific adaptations in the industrially and medically important fungal genus Aspergillus.</title>
        <authorList>
            <person name="de Vries R.P."/>
            <person name="Riley R."/>
            <person name="Wiebenga A."/>
            <person name="Aguilar-Osorio G."/>
            <person name="Amillis S."/>
            <person name="Uchima C.A."/>
            <person name="Anderluh G."/>
            <person name="Asadollahi M."/>
            <person name="Askin M."/>
            <person name="Barry K."/>
            <person name="Battaglia E."/>
            <person name="Bayram O."/>
            <person name="Benocci T."/>
            <person name="Braus-Stromeyer S.A."/>
            <person name="Caldana C."/>
            <person name="Canovas D."/>
            <person name="Cerqueira G.C."/>
            <person name="Chen F."/>
            <person name="Chen W."/>
            <person name="Choi C."/>
            <person name="Clum A."/>
            <person name="Dos Santos R.A."/>
            <person name="Damasio A.R."/>
            <person name="Diallinas G."/>
            <person name="Emri T."/>
            <person name="Fekete E."/>
            <person name="Flipphi M."/>
            <person name="Freyberg S."/>
            <person name="Gallo A."/>
            <person name="Gournas C."/>
            <person name="Habgood R."/>
            <person name="Hainaut M."/>
            <person name="Harispe M.L."/>
            <person name="Henrissat B."/>
            <person name="Hilden K.S."/>
            <person name="Hope R."/>
            <person name="Hossain A."/>
            <person name="Karabika E."/>
            <person name="Karaffa L."/>
            <person name="Karanyi Z."/>
            <person name="Krasevec N."/>
            <person name="Kuo A."/>
            <person name="Kusch H."/>
            <person name="LaButti K."/>
            <person name="Lagendijk E.L."/>
            <person name="Lapidus A."/>
            <person name="Levasseur A."/>
            <person name="Lindquist E."/>
            <person name="Lipzen A."/>
            <person name="Logrieco A.F."/>
            <person name="MacCabe A."/>
            <person name="Maekelae M.R."/>
            <person name="Malavazi I."/>
            <person name="Melin P."/>
            <person name="Meyer V."/>
            <person name="Mielnichuk N."/>
            <person name="Miskei M."/>
            <person name="Molnar A.P."/>
            <person name="Mule G."/>
            <person name="Ngan C.Y."/>
            <person name="Orejas M."/>
            <person name="Orosz E."/>
            <person name="Ouedraogo J.P."/>
            <person name="Overkamp K.M."/>
            <person name="Park H.-S."/>
            <person name="Perrone G."/>
            <person name="Piumi F."/>
            <person name="Punt P.J."/>
            <person name="Ram A.F."/>
            <person name="Ramon A."/>
            <person name="Rauscher S."/>
            <person name="Record E."/>
            <person name="Riano-Pachon D.M."/>
            <person name="Robert V."/>
            <person name="Roehrig J."/>
            <person name="Ruller R."/>
            <person name="Salamov A."/>
            <person name="Salih N.S."/>
            <person name="Samson R.A."/>
            <person name="Sandor E."/>
            <person name="Sanguinetti M."/>
            <person name="Schuetze T."/>
            <person name="Sepcic K."/>
            <person name="Shelest E."/>
            <person name="Sherlock G."/>
            <person name="Sophianopoulou V."/>
            <person name="Squina F.M."/>
            <person name="Sun H."/>
            <person name="Susca A."/>
            <person name="Todd R.B."/>
            <person name="Tsang A."/>
            <person name="Unkles S.E."/>
            <person name="van de Wiele N."/>
            <person name="van Rossen-Uffink D."/>
            <person name="Oliveira J.V."/>
            <person name="Vesth T.C."/>
            <person name="Visser J."/>
            <person name="Yu J.-H."/>
            <person name="Zhou M."/>
            <person name="Andersen M.R."/>
            <person name="Archer D.B."/>
            <person name="Baker S.E."/>
            <person name="Benoit I."/>
            <person name="Brakhage A.A."/>
            <person name="Braus G.H."/>
            <person name="Fischer R."/>
            <person name="Frisvad J.C."/>
            <person name="Goldman G.H."/>
            <person name="Houbraken J."/>
            <person name="Oakley B."/>
            <person name="Pocsi I."/>
            <person name="Scazzocchio C."/>
            <person name="Seiboth B."/>
            <person name="vanKuyk P.A."/>
            <person name="Wortman J."/>
            <person name="Dyer P.S."/>
            <person name="Grigoriev I.V."/>
        </authorList>
    </citation>
    <scope>NUCLEOTIDE SEQUENCE [LARGE SCALE GENOMIC DNA]</scope>
    <source>
        <strain evidence="2">CBS 134.48</strain>
    </source>
</reference>
<name>A0A1L9N114_ASPTC</name>
<evidence type="ECO:0000313" key="1">
    <source>
        <dbReference type="EMBL" id="OJI82997.1"/>
    </source>
</evidence>
<dbReference type="VEuPathDB" id="FungiDB:ASPTUDRAFT_173689"/>
<keyword evidence="2" id="KW-1185">Reference proteome</keyword>
<sequence>MASWGWLPIHRTCEDLVWVPESSTLFFVNWFMPTEVVAPRNWEEGILYGAGLLKPPASPTFSIQLWNNSVEGWQG</sequence>
<gene>
    <name evidence="1" type="ORF">ASPTUDRAFT_173689</name>
</gene>